<keyword evidence="2" id="KW-1185">Reference proteome</keyword>
<dbReference type="OrthoDB" id="89089at2"/>
<accession>A0A559IX84</accession>
<reference evidence="1 2" key="1">
    <citation type="submission" date="2019-07" db="EMBL/GenBank/DDBJ databases">
        <authorList>
            <person name="Kim J."/>
        </authorList>
    </citation>
    <scope>NUCLEOTIDE SEQUENCE [LARGE SCALE GENOMIC DNA]</scope>
    <source>
        <strain evidence="1 2">N4</strain>
    </source>
</reference>
<dbReference type="InterPro" id="IPR020288">
    <property type="entry name" value="Sheath_initiator"/>
</dbReference>
<gene>
    <name evidence="1" type="ORF">FPZ44_03640</name>
</gene>
<evidence type="ECO:0000313" key="2">
    <source>
        <dbReference type="Proteomes" id="UP000318102"/>
    </source>
</evidence>
<organism evidence="1 2">
    <name type="scientific">Paenibacillus agilis</name>
    <dbReference type="NCBI Taxonomy" id="3020863"/>
    <lineage>
        <taxon>Bacteria</taxon>
        <taxon>Bacillati</taxon>
        <taxon>Bacillota</taxon>
        <taxon>Bacilli</taxon>
        <taxon>Bacillales</taxon>
        <taxon>Paenibacillaceae</taxon>
        <taxon>Paenibacillus</taxon>
    </lineage>
</organism>
<evidence type="ECO:0000313" key="1">
    <source>
        <dbReference type="EMBL" id="TVX92229.1"/>
    </source>
</evidence>
<proteinExistence type="predicted"/>
<dbReference type="AlphaFoldDB" id="A0A559IX84"/>
<dbReference type="Proteomes" id="UP000318102">
    <property type="component" value="Unassembled WGS sequence"/>
</dbReference>
<sequence>MDDLKTPVFDWDTGDFLVDLQGRIVTATGAEAVEQIVMKATQTIRGLFLIYANLEEPELDHKYGNDAVHTLVMDMPNSAKISELKRNILDALVYDPWINDVTDIEIEQRQDDKGEWAYYGNATIHHVFGTSEIAEVTVANG</sequence>
<dbReference type="RefSeq" id="WP_144987486.1">
    <property type="nucleotide sequence ID" value="NZ_VNJK01000001.1"/>
</dbReference>
<dbReference type="Pfam" id="PF10934">
    <property type="entry name" value="Sheath_initiator"/>
    <property type="match status" value="1"/>
</dbReference>
<comment type="caution">
    <text evidence="1">The sequence shown here is derived from an EMBL/GenBank/DDBJ whole genome shotgun (WGS) entry which is preliminary data.</text>
</comment>
<name>A0A559IX84_9BACL</name>
<protein>
    <submittedName>
        <fullName evidence="1">DUF2634 domain-containing protein</fullName>
    </submittedName>
</protein>
<dbReference type="EMBL" id="VNJK01000001">
    <property type="protein sequence ID" value="TVX92229.1"/>
    <property type="molecule type" value="Genomic_DNA"/>
</dbReference>